<evidence type="ECO:0000313" key="2">
    <source>
        <dbReference type="EMBL" id="STY96725.1"/>
    </source>
</evidence>
<dbReference type="Gene3D" id="1.10.260.40">
    <property type="entry name" value="lambda repressor-like DNA-binding domains"/>
    <property type="match status" value="1"/>
</dbReference>
<dbReference type="InterPro" id="IPR010982">
    <property type="entry name" value="Lambda_DNA-bd_dom_sf"/>
</dbReference>
<dbReference type="GeneID" id="35778597"/>
<dbReference type="KEGG" id="mos:AXE82_04860"/>
<dbReference type="GO" id="GO:0003677">
    <property type="term" value="F:DNA binding"/>
    <property type="evidence" value="ECO:0007669"/>
    <property type="project" value="InterPro"/>
</dbReference>
<dbReference type="AlphaFoldDB" id="A0A378Q7T6"/>
<dbReference type="Pfam" id="PF01381">
    <property type="entry name" value="HTH_3"/>
    <property type="match status" value="1"/>
</dbReference>
<dbReference type="SUPFAM" id="SSF47413">
    <property type="entry name" value="lambda repressor-like DNA-binding domains"/>
    <property type="match status" value="1"/>
</dbReference>
<name>A0A378Q7T6_FAUOS</name>
<protein>
    <submittedName>
        <fullName evidence="2">Transcriptional regulator, y4mF family</fullName>
    </submittedName>
</protein>
<evidence type="ECO:0000259" key="1">
    <source>
        <dbReference type="PROSITE" id="PS50943"/>
    </source>
</evidence>
<dbReference type="CDD" id="cd00093">
    <property type="entry name" value="HTH_XRE"/>
    <property type="match status" value="1"/>
</dbReference>
<dbReference type="Proteomes" id="UP000255230">
    <property type="component" value="Unassembled WGS sequence"/>
</dbReference>
<organism evidence="2 3">
    <name type="scientific">Faucicola osloensis</name>
    <name type="common">Moraxella osloensis</name>
    <dbReference type="NCBI Taxonomy" id="34062"/>
    <lineage>
        <taxon>Bacteria</taxon>
        <taxon>Pseudomonadati</taxon>
        <taxon>Pseudomonadota</taxon>
        <taxon>Gammaproteobacteria</taxon>
        <taxon>Moraxellales</taxon>
        <taxon>Moraxellaceae</taxon>
        <taxon>Faucicola</taxon>
    </lineage>
</organism>
<sequence>MRFDFYTPTEITEILGKRLKQQRLYQNLTQVELAQRAGIGLSTVSRIESGEGGTLDNVIRYAMSLGLVNEFANLFANNPKTIDEVMAQKTSRKRASSKS</sequence>
<dbReference type="EMBL" id="UGPY01000001">
    <property type="protein sequence ID" value="STY96725.1"/>
    <property type="molecule type" value="Genomic_DNA"/>
</dbReference>
<dbReference type="SMART" id="SM00530">
    <property type="entry name" value="HTH_XRE"/>
    <property type="match status" value="1"/>
</dbReference>
<dbReference type="PROSITE" id="PS50943">
    <property type="entry name" value="HTH_CROC1"/>
    <property type="match status" value="1"/>
</dbReference>
<reference evidence="2 3" key="1">
    <citation type="submission" date="2018-06" db="EMBL/GenBank/DDBJ databases">
        <authorList>
            <consortium name="Pathogen Informatics"/>
            <person name="Doyle S."/>
        </authorList>
    </citation>
    <scope>NUCLEOTIDE SEQUENCE [LARGE SCALE GENOMIC DNA]</scope>
    <source>
        <strain evidence="2 3">NCTC10465</strain>
    </source>
</reference>
<proteinExistence type="predicted"/>
<dbReference type="RefSeq" id="WP_062332060.1">
    <property type="nucleotide sequence ID" value="NZ_CBCRZU010000015.1"/>
</dbReference>
<feature type="domain" description="HTH cro/C1-type" evidence="1">
    <location>
        <begin position="19"/>
        <end position="71"/>
    </location>
</feature>
<gene>
    <name evidence="2" type="ORF">NCTC10465_00491</name>
</gene>
<dbReference type="InterPro" id="IPR001387">
    <property type="entry name" value="Cro/C1-type_HTH"/>
</dbReference>
<evidence type="ECO:0000313" key="3">
    <source>
        <dbReference type="Proteomes" id="UP000255230"/>
    </source>
</evidence>
<keyword evidence="3" id="KW-1185">Reference proteome</keyword>
<accession>A0A378Q7T6</accession>